<reference evidence="1 2" key="1">
    <citation type="journal article" date="2018" name="J. Microbiol.">
        <title>Baekduia soli gen. nov., sp. nov., a novel bacterium isolated from the soil of Baekdu Mountain and proposal of a novel family name, Baekduiaceae fam. nov.</title>
        <authorList>
            <person name="An D.S."/>
            <person name="Siddiqi M.Z."/>
            <person name="Kim K.H."/>
            <person name="Yu H.S."/>
            <person name="Im W.T."/>
        </authorList>
    </citation>
    <scope>NUCLEOTIDE SEQUENCE [LARGE SCALE GENOMIC DNA]</scope>
    <source>
        <strain evidence="1 2">BR7-21</strain>
    </source>
</reference>
<name>A0A5B8UC93_9ACTN</name>
<keyword evidence="1" id="KW-0413">Isomerase</keyword>
<dbReference type="PANTHER" id="PTHR11941:SF54">
    <property type="entry name" value="ENOYL-COA HYDRATASE, MITOCHONDRIAL"/>
    <property type="match status" value="1"/>
</dbReference>
<dbReference type="Pfam" id="PF00378">
    <property type="entry name" value="ECH_1"/>
    <property type="match status" value="1"/>
</dbReference>
<keyword evidence="2" id="KW-1185">Reference proteome</keyword>
<dbReference type="SUPFAM" id="SSF52096">
    <property type="entry name" value="ClpP/crotonase"/>
    <property type="match status" value="1"/>
</dbReference>
<gene>
    <name evidence="1" type="ORF">FSW04_02170</name>
</gene>
<proteinExistence type="predicted"/>
<dbReference type="PANTHER" id="PTHR11941">
    <property type="entry name" value="ENOYL-COA HYDRATASE-RELATED"/>
    <property type="match status" value="1"/>
</dbReference>
<dbReference type="InterPro" id="IPR029045">
    <property type="entry name" value="ClpP/crotonase-like_dom_sf"/>
</dbReference>
<sequence length="265" mass="27905">MVAIDGEIGPFRVSVDARGIASVVFSRPPVNAVSIDVYEAIGRLADAIAATDEVRVVVLSAPAGARAWCGGADLNDFVGITPEGRTERYDFINRTLPRLYDLDRPVIAAINGHAVGIGVILAATCDLRVAADDACFSCPEIDFGLVAGGAGLMAWLKMPEGVVREMLYTGRRFTAGELAGTGFFNYIVAREEVVPKAMGIAELIAAKSLPAIKARKATSNALEGLGWHDAYLLAQRATAALTAGEDGQEGVRAFLEGRAAQVRDA</sequence>
<dbReference type="InterPro" id="IPR001753">
    <property type="entry name" value="Enoyl-CoA_hydra/iso"/>
</dbReference>
<dbReference type="Proteomes" id="UP000321805">
    <property type="component" value="Chromosome"/>
</dbReference>
<dbReference type="GO" id="GO:0006635">
    <property type="term" value="P:fatty acid beta-oxidation"/>
    <property type="evidence" value="ECO:0007669"/>
    <property type="project" value="TreeGrafter"/>
</dbReference>
<accession>A0A5B8UC93</accession>
<dbReference type="GO" id="GO:0016853">
    <property type="term" value="F:isomerase activity"/>
    <property type="evidence" value="ECO:0007669"/>
    <property type="project" value="UniProtKB-KW"/>
</dbReference>
<dbReference type="OrthoDB" id="2988772at2"/>
<dbReference type="EMBL" id="CP042430">
    <property type="protein sequence ID" value="QEC50617.1"/>
    <property type="molecule type" value="Genomic_DNA"/>
</dbReference>
<organism evidence="1 2">
    <name type="scientific">Baekduia soli</name>
    <dbReference type="NCBI Taxonomy" id="496014"/>
    <lineage>
        <taxon>Bacteria</taxon>
        <taxon>Bacillati</taxon>
        <taxon>Actinomycetota</taxon>
        <taxon>Thermoleophilia</taxon>
        <taxon>Solirubrobacterales</taxon>
        <taxon>Baekduiaceae</taxon>
        <taxon>Baekduia</taxon>
    </lineage>
</organism>
<evidence type="ECO:0000313" key="2">
    <source>
        <dbReference type="Proteomes" id="UP000321805"/>
    </source>
</evidence>
<dbReference type="KEGG" id="bsol:FSW04_02170"/>
<dbReference type="AlphaFoldDB" id="A0A5B8UC93"/>
<dbReference type="CDD" id="cd06558">
    <property type="entry name" value="crotonase-like"/>
    <property type="match status" value="1"/>
</dbReference>
<protein>
    <submittedName>
        <fullName evidence="1">Enoyl-CoA hydratase/isomerase family protein</fullName>
    </submittedName>
</protein>
<evidence type="ECO:0000313" key="1">
    <source>
        <dbReference type="EMBL" id="QEC50617.1"/>
    </source>
</evidence>
<dbReference type="Gene3D" id="3.90.226.10">
    <property type="entry name" value="2-enoyl-CoA Hydratase, Chain A, domain 1"/>
    <property type="match status" value="1"/>
</dbReference>